<keyword evidence="1" id="KW-0472">Membrane</keyword>
<feature type="transmembrane region" description="Helical" evidence="1">
    <location>
        <begin position="185"/>
        <end position="206"/>
    </location>
</feature>
<organism evidence="3 4">
    <name type="scientific">Thermomonas beijingensis</name>
    <dbReference type="NCBI Taxonomy" id="2872701"/>
    <lineage>
        <taxon>Bacteria</taxon>
        <taxon>Pseudomonadati</taxon>
        <taxon>Pseudomonadota</taxon>
        <taxon>Gammaproteobacteria</taxon>
        <taxon>Lysobacterales</taxon>
        <taxon>Lysobacteraceae</taxon>
        <taxon>Thermomonas</taxon>
    </lineage>
</organism>
<protein>
    <submittedName>
        <fullName evidence="3">CPBP family intramembrane metalloprotease</fullName>
    </submittedName>
</protein>
<dbReference type="RefSeq" id="WP_223629582.1">
    <property type="nucleotide sequence ID" value="NZ_JAIQDJ010000008.1"/>
</dbReference>
<evidence type="ECO:0000313" key="3">
    <source>
        <dbReference type="EMBL" id="MBZ4186907.1"/>
    </source>
</evidence>
<dbReference type="InterPro" id="IPR003675">
    <property type="entry name" value="Rce1/LyrA-like_dom"/>
</dbReference>
<name>A0ABS7TGE9_9GAMM</name>
<evidence type="ECO:0000313" key="4">
    <source>
        <dbReference type="Proteomes" id="UP001430290"/>
    </source>
</evidence>
<reference evidence="3" key="1">
    <citation type="submission" date="2021-09" db="EMBL/GenBank/DDBJ databases">
        <authorList>
            <person name="Wu T."/>
            <person name="Guo S.Z."/>
        </authorList>
    </citation>
    <scope>NUCLEOTIDE SEQUENCE</scope>
    <source>
        <strain evidence="3">RSS-23</strain>
    </source>
</reference>
<evidence type="ECO:0000256" key="1">
    <source>
        <dbReference type="SAM" id="Phobius"/>
    </source>
</evidence>
<dbReference type="GO" id="GO:0008237">
    <property type="term" value="F:metallopeptidase activity"/>
    <property type="evidence" value="ECO:0007669"/>
    <property type="project" value="UniProtKB-KW"/>
</dbReference>
<proteinExistence type="predicted"/>
<feature type="transmembrane region" description="Helical" evidence="1">
    <location>
        <begin position="96"/>
        <end position="116"/>
    </location>
</feature>
<sequence>MNKRVVLGFLLLLVVYQASEGLQTVVARGNPLGPALMLLALALAWPVGRWIDGSGWRAFGLLRPRWLGLLGGGLLLAILAKFAAEALALGLGIETFAPMLALPVSALGLLALTTFIPSLAEDILTRGFLLRFTPKPLGFWAYVLASALLYTGNHLWRFDWGLTEQLRLFCLGLAYAAAAYRFRSLWAAVGLHWGWNFAGAALSQAWPTTLADAASGRLVSAAVHLLLFAVIAGWVHAAQPADNPSKV</sequence>
<dbReference type="PANTHER" id="PTHR39430:SF1">
    <property type="entry name" value="PROTEASE"/>
    <property type="match status" value="1"/>
</dbReference>
<feature type="transmembrane region" description="Helical" evidence="1">
    <location>
        <begin position="137"/>
        <end position="156"/>
    </location>
</feature>
<keyword evidence="1" id="KW-1133">Transmembrane helix</keyword>
<evidence type="ECO:0000259" key="2">
    <source>
        <dbReference type="Pfam" id="PF02517"/>
    </source>
</evidence>
<keyword evidence="4" id="KW-1185">Reference proteome</keyword>
<gene>
    <name evidence="3" type="ORF">K7B09_11305</name>
</gene>
<feature type="transmembrane region" description="Helical" evidence="1">
    <location>
        <begin position="66"/>
        <end position="84"/>
    </location>
</feature>
<feature type="transmembrane region" description="Helical" evidence="1">
    <location>
        <begin position="218"/>
        <end position="237"/>
    </location>
</feature>
<comment type="caution">
    <text evidence="3">The sequence shown here is derived from an EMBL/GenBank/DDBJ whole genome shotgun (WGS) entry which is preliminary data.</text>
</comment>
<dbReference type="Proteomes" id="UP001430290">
    <property type="component" value="Unassembled WGS sequence"/>
</dbReference>
<keyword evidence="1" id="KW-0812">Transmembrane</keyword>
<feature type="transmembrane region" description="Helical" evidence="1">
    <location>
        <begin position="31"/>
        <end position="51"/>
    </location>
</feature>
<dbReference type="PANTHER" id="PTHR39430">
    <property type="entry name" value="MEMBRANE-ASSOCIATED PROTEASE-RELATED"/>
    <property type="match status" value="1"/>
</dbReference>
<dbReference type="Pfam" id="PF02517">
    <property type="entry name" value="Rce1-like"/>
    <property type="match status" value="1"/>
</dbReference>
<feature type="domain" description="CAAX prenyl protease 2/Lysostaphin resistance protein A-like" evidence="2">
    <location>
        <begin position="105"/>
        <end position="197"/>
    </location>
</feature>
<keyword evidence="3" id="KW-0378">Hydrolase</keyword>
<dbReference type="EMBL" id="JAIQDJ010000008">
    <property type="protein sequence ID" value="MBZ4186907.1"/>
    <property type="molecule type" value="Genomic_DNA"/>
</dbReference>
<keyword evidence="3" id="KW-0645">Protease</keyword>
<accession>A0ABS7TGE9</accession>
<keyword evidence="3" id="KW-0482">Metalloprotease</keyword>